<dbReference type="PANTHER" id="PTHR43272">
    <property type="entry name" value="LONG-CHAIN-FATTY-ACID--COA LIGASE"/>
    <property type="match status" value="1"/>
</dbReference>
<keyword evidence="1" id="KW-0547">Nucleotide-binding</keyword>
<organism evidence="5 6">
    <name type="scientific">Thermosyntropha lipolytica DSM 11003</name>
    <dbReference type="NCBI Taxonomy" id="1123382"/>
    <lineage>
        <taxon>Bacteria</taxon>
        <taxon>Bacillati</taxon>
        <taxon>Bacillota</taxon>
        <taxon>Clostridia</taxon>
        <taxon>Eubacteriales</taxon>
        <taxon>Syntrophomonadaceae</taxon>
        <taxon>Thermosyntropha</taxon>
    </lineage>
</organism>
<keyword evidence="2" id="KW-0067">ATP-binding</keyword>
<name>A0A1M5K682_9FIRM</name>
<evidence type="ECO:0000313" key="6">
    <source>
        <dbReference type="Proteomes" id="UP000242329"/>
    </source>
</evidence>
<accession>A0A1M5K682</accession>
<dbReference type="EMBL" id="FQWY01000004">
    <property type="protein sequence ID" value="SHG48295.1"/>
    <property type="molecule type" value="Genomic_DNA"/>
</dbReference>
<evidence type="ECO:0000259" key="4">
    <source>
        <dbReference type="Pfam" id="PF00501"/>
    </source>
</evidence>
<dbReference type="PANTHER" id="PTHR43272:SF33">
    <property type="entry name" value="AMP-BINDING DOMAIN-CONTAINING PROTEIN-RELATED"/>
    <property type="match status" value="1"/>
</dbReference>
<dbReference type="InterPro" id="IPR042099">
    <property type="entry name" value="ANL_N_sf"/>
</dbReference>
<proteinExistence type="predicted"/>
<evidence type="ECO:0000256" key="2">
    <source>
        <dbReference type="ARBA" id="ARBA00022840"/>
    </source>
</evidence>
<dbReference type="Gene3D" id="3.40.50.12780">
    <property type="entry name" value="N-terminal domain of ligase-like"/>
    <property type="match status" value="1"/>
</dbReference>
<protein>
    <submittedName>
        <fullName evidence="5">Long-chain acyl-CoA synthetase</fullName>
    </submittedName>
</protein>
<dbReference type="Pfam" id="PF00501">
    <property type="entry name" value="AMP-binding"/>
    <property type="match status" value="1"/>
</dbReference>
<dbReference type="PROSITE" id="PS00455">
    <property type="entry name" value="AMP_BINDING"/>
    <property type="match status" value="1"/>
</dbReference>
<feature type="domain" description="AMP-dependent synthetase/ligase" evidence="4">
    <location>
        <begin position="24"/>
        <end position="450"/>
    </location>
</feature>
<gene>
    <name evidence="5" type="ORF">SAMN02745221_00304</name>
</gene>
<dbReference type="GO" id="GO:0004467">
    <property type="term" value="F:long-chain fatty acid-CoA ligase activity"/>
    <property type="evidence" value="ECO:0007669"/>
    <property type="project" value="TreeGrafter"/>
</dbReference>
<feature type="coiled-coil region" evidence="3">
    <location>
        <begin position="571"/>
        <end position="598"/>
    </location>
</feature>
<dbReference type="GO" id="GO:0005524">
    <property type="term" value="F:ATP binding"/>
    <property type="evidence" value="ECO:0007669"/>
    <property type="project" value="UniProtKB-KW"/>
</dbReference>
<dbReference type="CDD" id="cd05907">
    <property type="entry name" value="VL_LC_FACS_like"/>
    <property type="match status" value="1"/>
</dbReference>
<dbReference type="GO" id="GO:0016020">
    <property type="term" value="C:membrane"/>
    <property type="evidence" value="ECO:0007669"/>
    <property type="project" value="TreeGrafter"/>
</dbReference>
<dbReference type="Pfam" id="PF23562">
    <property type="entry name" value="AMP-binding_C_3"/>
    <property type="match status" value="1"/>
</dbReference>
<dbReference type="STRING" id="1123382.SAMN02745221_00304"/>
<dbReference type="InterPro" id="IPR020845">
    <property type="entry name" value="AMP-binding_CS"/>
</dbReference>
<keyword evidence="3" id="KW-0175">Coiled coil</keyword>
<sequence length="639" mass="72272">MVKREHMRVCTVPQMFNESVIKYGERRCQWFKTGPNTTSSLTYSEVGMIVRDLTGGLLALGMQKGDRAAIMSYNCPQWLWSDFAILCSGGITVTIYPTLSPGEMKFIVNNSGSRFLFIRDEATLEKVCQVLEGMPLLEKVIVMDDNVKLPPDNKFMHLSVLKEIGMRYLHKHPYAYEKAWHDIKVWDPATIIYTSGTTGQPKGAVHTHQTIMTAIQADNNNFAHAGYMIDENDINLSFLPLSHSYERQCGQMVSINAGCTIAYAEKPQTIMADLQIFKPTWFCCVPRIFERIYMAIRDAASSTPEGKAAFERAVSIGLKVIEARMDEHGCVDMGFDVDLLEGLPEDLKEEYRWADQAVFSKVRQLLGGNFRIAFSASAALSAELCKLYMAMGIRICEGYGLTETMNAINFNSLRAVMPGSVGPTLYFSEEKIAEDGELLVRGKTVFLGYYKNPEATAEAFTEDGFFKTGDIAVKLPNGYYKIVDRKKSIIVLDTGKNVARAKVESKFATARYIEQICVLGDDRKFISAIVVPKFDYIMNLLKAKGIEFDQSAIVYEGEGVERICVKVGDDFVNHEEVRKLIEEDIAEANKELEDYERIKKYHISNRRFLESMEELTPTLKTKHRNIIKNFQKEIEAMYS</sequence>
<dbReference type="SUPFAM" id="SSF56801">
    <property type="entry name" value="Acetyl-CoA synthetase-like"/>
    <property type="match status" value="1"/>
</dbReference>
<dbReference type="AlphaFoldDB" id="A0A1M5K682"/>
<reference evidence="6" key="1">
    <citation type="submission" date="2016-11" db="EMBL/GenBank/DDBJ databases">
        <authorList>
            <person name="Varghese N."/>
            <person name="Submissions S."/>
        </authorList>
    </citation>
    <scope>NUCLEOTIDE SEQUENCE [LARGE SCALE GENOMIC DNA]</scope>
    <source>
        <strain evidence="6">DSM 11003</strain>
    </source>
</reference>
<dbReference type="RefSeq" id="WP_073089231.1">
    <property type="nucleotide sequence ID" value="NZ_FQWY01000004.1"/>
</dbReference>
<dbReference type="Proteomes" id="UP000242329">
    <property type="component" value="Unassembled WGS sequence"/>
</dbReference>
<evidence type="ECO:0000256" key="1">
    <source>
        <dbReference type="ARBA" id="ARBA00022741"/>
    </source>
</evidence>
<evidence type="ECO:0000313" key="5">
    <source>
        <dbReference type="EMBL" id="SHG48295.1"/>
    </source>
</evidence>
<dbReference type="OrthoDB" id="9778383at2"/>
<evidence type="ECO:0000256" key="3">
    <source>
        <dbReference type="SAM" id="Coils"/>
    </source>
</evidence>
<keyword evidence="6" id="KW-1185">Reference proteome</keyword>
<dbReference type="InterPro" id="IPR000873">
    <property type="entry name" value="AMP-dep_synth/lig_dom"/>
</dbReference>